<gene>
    <name evidence="1" type="ORF">HF882_20960</name>
</gene>
<evidence type="ECO:0008006" key="3">
    <source>
        <dbReference type="Google" id="ProtNLM"/>
    </source>
</evidence>
<dbReference type="NCBIfam" id="TIGR04294">
    <property type="entry name" value="pre_pil_HX9DG"/>
    <property type="match status" value="1"/>
</dbReference>
<dbReference type="EMBL" id="JABAEW010000075">
    <property type="protein sequence ID" value="NMD89060.1"/>
    <property type="molecule type" value="Genomic_DNA"/>
</dbReference>
<evidence type="ECO:0000313" key="1">
    <source>
        <dbReference type="EMBL" id="NMD89060.1"/>
    </source>
</evidence>
<dbReference type="InterPro" id="IPR027558">
    <property type="entry name" value="Pre_pil_HX9DG_C"/>
</dbReference>
<comment type="caution">
    <text evidence="1">The sequence shown here is derived from an EMBL/GenBank/DDBJ whole genome shotgun (WGS) entry which is preliminary data.</text>
</comment>
<dbReference type="Proteomes" id="UP000576225">
    <property type="component" value="Unassembled WGS sequence"/>
</dbReference>
<dbReference type="RefSeq" id="WP_168964011.1">
    <property type="nucleotide sequence ID" value="NZ_JABAEW010000075.1"/>
</dbReference>
<proteinExistence type="predicted"/>
<sequence length="203" mass="22325">MLLPALNQARAKGYQISCAGNMKQLGMSAAMYQQANRDIMPAPLSTAGVRWRTLFLPYIEGDSSDLYKEDTAFEYKLQCRTALAEAPAVDRRSYSYVQVDLAQNSTRGFTVNRVKAASATGLYAESRVFPTPDRFGNYISVESTARGVHYPASRHLQGTNVTFVDGHVGWFKCSWLMPGAGGALWPGVTADTWRVPGCDKGLR</sequence>
<evidence type="ECO:0000313" key="2">
    <source>
        <dbReference type="Proteomes" id="UP000576225"/>
    </source>
</evidence>
<reference evidence="1 2" key="1">
    <citation type="submission" date="2020-04" db="EMBL/GenBank/DDBJ databases">
        <authorList>
            <person name="Hitch T.C.A."/>
            <person name="Wylensek D."/>
            <person name="Clavel T."/>
        </authorList>
    </citation>
    <scope>NUCLEOTIDE SEQUENCE [LARGE SCALE GENOMIC DNA]</scope>
    <source>
        <strain evidence="1 2">COR2-253-APC-1A</strain>
    </source>
</reference>
<accession>A0A848B5Y6</accession>
<protein>
    <recommendedName>
        <fullName evidence="3">Prepilin-type processing-associated H-X9-DG protein</fullName>
    </recommendedName>
</protein>
<dbReference type="AlphaFoldDB" id="A0A848B5Y6"/>
<organism evidence="1 2">
    <name type="scientific">Victivallis vadensis</name>
    <dbReference type="NCBI Taxonomy" id="172901"/>
    <lineage>
        <taxon>Bacteria</taxon>
        <taxon>Pseudomonadati</taxon>
        <taxon>Lentisphaerota</taxon>
        <taxon>Lentisphaeria</taxon>
        <taxon>Victivallales</taxon>
        <taxon>Victivallaceae</taxon>
        <taxon>Victivallis</taxon>
    </lineage>
</organism>
<name>A0A848B5Y6_9BACT</name>